<feature type="transmembrane region" description="Helical" evidence="2">
    <location>
        <begin position="178"/>
        <end position="198"/>
    </location>
</feature>
<protein>
    <recommendedName>
        <fullName evidence="5">PH domain-containing protein</fullName>
    </recommendedName>
</protein>
<feature type="region of interest" description="Disordered" evidence="1">
    <location>
        <begin position="1"/>
        <end position="29"/>
    </location>
</feature>
<evidence type="ECO:0000313" key="4">
    <source>
        <dbReference type="Proteomes" id="UP000322634"/>
    </source>
</evidence>
<proteinExistence type="predicted"/>
<keyword evidence="2" id="KW-0472">Membrane</keyword>
<dbReference type="OrthoDB" id="3480835at2"/>
<evidence type="ECO:0000313" key="3">
    <source>
        <dbReference type="EMBL" id="TYC13708.1"/>
    </source>
</evidence>
<dbReference type="RefSeq" id="WP_148351256.1">
    <property type="nucleotide sequence ID" value="NZ_JBHSBF010000010.1"/>
</dbReference>
<dbReference type="Proteomes" id="UP000322634">
    <property type="component" value="Unassembled WGS sequence"/>
</dbReference>
<evidence type="ECO:0008006" key="5">
    <source>
        <dbReference type="Google" id="ProtNLM"/>
    </source>
</evidence>
<sequence length="266" mass="29089">MAAPPADHGTTDHSKTEDETGGAARPRPLSLRPSRRPLVWAVPLVVLAAVIEVRIFGEFHLFLLSNGLVVGLLLLVAMVLKLARGYTDADGGGIQNRLVGKTRRIAWSEIDEMTVTPTLFGRVVTARGRAVKRTMLAAPREGLLARDPSFDETLRTMRALAAPREMRLTDNVHRSARVTYWAMIAVFAGAGVFLWRPWLDTWWPGVDEATELPRACAVADPATAARLLSSAPGRPAARDHDLTYSASSESDAAALARRAFDRTEFR</sequence>
<accession>A0A5D0U5N3</accession>
<evidence type="ECO:0000256" key="2">
    <source>
        <dbReference type="SAM" id="Phobius"/>
    </source>
</evidence>
<dbReference type="EMBL" id="VSFF01000007">
    <property type="protein sequence ID" value="TYC13708.1"/>
    <property type="molecule type" value="Genomic_DNA"/>
</dbReference>
<keyword evidence="2" id="KW-1133">Transmembrane helix</keyword>
<feature type="transmembrane region" description="Helical" evidence="2">
    <location>
        <begin position="37"/>
        <end position="56"/>
    </location>
</feature>
<keyword evidence="4" id="KW-1185">Reference proteome</keyword>
<feature type="transmembrane region" description="Helical" evidence="2">
    <location>
        <begin position="62"/>
        <end position="80"/>
    </location>
</feature>
<name>A0A5D0U5N3_9ACTN</name>
<gene>
    <name evidence="3" type="ORF">FXF65_18705</name>
</gene>
<dbReference type="AlphaFoldDB" id="A0A5D0U5N3"/>
<feature type="compositionally biased region" description="Basic and acidic residues" evidence="1">
    <location>
        <begin position="9"/>
        <end position="18"/>
    </location>
</feature>
<keyword evidence="2" id="KW-0812">Transmembrane</keyword>
<comment type="caution">
    <text evidence="3">The sequence shown here is derived from an EMBL/GenBank/DDBJ whole genome shotgun (WGS) entry which is preliminary data.</text>
</comment>
<organism evidence="3 4">
    <name type="scientific">Actinomadura syzygii</name>
    <dbReference type="NCBI Taxonomy" id="1427538"/>
    <lineage>
        <taxon>Bacteria</taxon>
        <taxon>Bacillati</taxon>
        <taxon>Actinomycetota</taxon>
        <taxon>Actinomycetes</taxon>
        <taxon>Streptosporangiales</taxon>
        <taxon>Thermomonosporaceae</taxon>
        <taxon>Actinomadura</taxon>
    </lineage>
</organism>
<evidence type="ECO:0000256" key="1">
    <source>
        <dbReference type="SAM" id="MobiDB-lite"/>
    </source>
</evidence>
<reference evidence="3 4" key="1">
    <citation type="submission" date="2019-08" db="EMBL/GenBank/DDBJ databases">
        <title>Actinomadura sp. nov. CYP1-5 isolated from mountain soil.</title>
        <authorList>
            <person name="Songsumanus A."/>
            <person name="Kuncharoen N."/>
            <person name="Kudo T."/>
            <person name="Yuki M."/>
            <person name="Igarashi Y."/>
            <person name="Tanasupawat S."/>
        </authorList>
    </citation>
    <scope>NUCLEOTIDE SEQUENCE [LARGE SCALE GENOMIC DNA]</scope>
    <source>
        <strain evidence="3 4">GKU157</strain>
    </source>
</reference>